<dbReference type="InterPro" id="IPR050200">
    <property type="entry name" value="Nuclear_hormone_rcpt_NR3"/>
</dbReference>
<keyword evidence="8" id="KW-0675">Receptor</keyword>
<keyword evidence="4" id="KW-0862">Zinc</keyword>
<name>E2ASZ4_CAMFO</name>
<feature type="region of interest" description="Disordered" evidence="10">
    <location>
        <begin position="82"/>
        <end position="121"/>
    </location>
</feature>
<dbReference type="EMBL" id="GL442439">
    <property type="protein sequence ID" value="EFN63429.1"/>
    <property type="molecule type" value="Genomic_DNA"/>
</dbReference>
<keyword evidence="9" id="KW-0539">Nucleus</keyword>
<evidence type="ECO:0000256" key="7">
    <source>
        <dbReference type="ARBA" id="ARBA00023163"/>
    </source>
</evidence>
<dbReference type="AlphaFoldDB" id="E2ASZ4"/>
<sequence length="339" mass="37998">MSPLFPIPWAIQSPIWQNRIAGSITSRERFERINQSFFGRTYNNLSSVSSCKNGGNCEINKKNRTSCKACRLRKCLLAGMSKSGSRYGRRSNSFKESYALQEQEEEDKSSDRSPTVSSFNLRSLPPLSSVVFDDKNDAASTQETQENHANNTTNFHDNQVYAQNLHLMHQQRLSIIFSLSQVASSSYQLLTESTPKIISDSETSDVESKGSSTRVSPTFIHKIEERTLSNSTPLINESSMLMNAHTSLNSTPSFNTWDASAKDNDYSWQLSPDTLTDKPTDEPTGEPTDKPIDLSMRSSSSSSQFNESSEKRKKRKREDWINDSDSSSGINPLNLTLNS</sequence>
<gene>
    <name evidence="12" type="ORF">EAG_04884</name>
</gene>
<evidence type="ECO:0000256" key="1">
    <source>
        <dbReference type="ARBA" id="ARBA00004123"/>
    </source>
</evidence>
<feature type="domain" description="Nuclear receptor" evidence="11">
    <location>
        <begin position="35"/>
        <end position="87"/>
    </location>
</feature>
<keyword evidence="6" id="KW-0238">DNA-binding</keyword>
<comment type="subcellular location">
    <subcellularLocation>
        <location evidence="1">Nucleus</location>
    </subcellularLocation>
</comment>
<dbReference type="PROSITE" id="PS51030">
    <property type="entry name" value="NUCLEAR_REC_DBD_2"/>
    <property type="match status" value="1"/>
</dbReference>
<dbReference type="InterPro" id="IPR013088">
    <property type="entry name" value="Znf_NHR/GATA"/>
</dbReference>
<feature type="compositionally biased region" description="Polar residues" evidence="10">
    <location>
        <begin position="112"/>
        <end position="121"/>
    </location>
</feature>
<keyword evidence="5" id="KW-0805">Transcription regulation</keyword>
<dbReference type="SMART" id="SM00399">
    <property type="entry name" value="ZnF_C4"/>
    <property type="match status" value="1"/>
</dbReference>
<keyword evidence="2" id="KW-0479">Metal-binding</keyword>
<keyword evidence="3" id="KW-0863">Zinc-finger</keyword>
<feature type="compositionally biased region" description="Polar residues" evidence="10">
    <location>
        <begin position="323"/>
        <end position="339"/>
    </location>
</feature>
<evidence type="ECO:0000256" key="5">
    <source>
        <dbReference type="ARBA" id="ARBA00023015"/>
    </source>
</evidence>
<dbReference type="Gene3D" id="3.30.50.10">
    <property type="entry name" value="Erythroid Transcription Factor GATA-1, subunit A"/>
    <property type="match status" value="1"/>
</dbReference>
<dbReference type="OrthoDB" id="5850793at2759"/>
<evidence type="ECO:0000256" key="10">
    <source>
        <dbReference type="SAM" id="MobiDB-lite"/>
    </source>
</evidence>
<dbReference type="GO" id="GO:0008270">
    <property type="term" value="F:zinc ion binding"/>
    <property type="evidence" value="ECO:0007669"/>
    <property type="project" value="UniProtKB-KW"/>
</dbReference>
<dbReference type="GO" id="GO:0003700">
    <property type="term" value="F:DNA-binding transcription factor activity"/>
    <property type="evidence" value="ECO:0007669"/>
    <property type="project" value="InterPro"/>
</dbReference>
<feature type="region of interest" description="Disordered" evidence="10">
    <location>
        <begin position="268"/>
        <end position="339"/>
    </location>
</feature>
<proteinExistence type="predicted"/>
<organism evidence="13">
    <name type="scientific">Camponotus floridanus</name>
    <name type="common">Florida carpenter ant</name>
    <dbReference type="NCBI Taxonomy" id="104421"/>
    <lineage>
        <taxon>Eukaryota</taxon>
        <taxon>Metazoa</taxon>
        <taxon>Ecdysozoa</taxon>
        <taxon>Arthropoda</taxon>
        <taxon>Hexapoda</taxon>
        <taxon>Insecta</taxon>
        <taxon>Pterygota</taxon>
        <taxon>Neoptera</taxon>
        <taxon>Endopterygota</taxon>
        <taxon>Hymenoptera</taxon>
        <taxon>Apocrita</taxon>
        <taxon>Aculeata</taxon>
        <taxon>Formicoidea</taxon>
        <taxon>Formicidae</taxon>
        <taxon>Formicinae</taxon>
        <taxon>Camponotus</taxon>
    </lineage>
</organism>
<evidence type="ECO:0000256" key="6">
    <source>
        <dbReference type="ARBA" id="ARBA00023125"/>
    </source>
</evidence>
<evidence type="ECO:0000313" key="12">
    <source>
        <dbReference type="EMBL" id="EFN63429.1"/>
    </source>
</evidence>
<feature type="compositionally biased region" description="Low complexity" evidence="10">
    <location>
        <begin position="295"/>
        <end position="307"/>
    </location>
</feature>
<evidence type="ECO:0000256" key="3">
    <source>
        <dbReference type="ARBA" id="ARBA00022771"/>
    </source>
</evidence>
<dbReference type="GO" id="GO:0043565">
    <property type="term" value="F:sequence-specific DNA binding"/>
    <property type="evidence" value="ECO:0007669"/>
    <property type="project" value="InterPro"/>
</dbReference>
<keyword evidence="7" id="KW-0804">Transcription</keyword>
<reference evidence="12 13" key="1">
    <citation type="journal article" date="2010" name="Science">
        <title>Genomic comparison of the ants Camponotus floridanus and Harpegnathos saltator.</title>
        <authorList>
            <person name="Bonasio R."/>
            <person name="Zhang G."/>
            <person name="Ye C."/>
            <person name="Mutti N.S."/>
            <person name="Fang X."/>
            <person name="Qin N."/>
            <person name="Donahue G."/>
            <person name="Yang P."/>
            <person name="Li Q."/>
            <person name="Li C."/>
            <person name="Zhang P."/>
            <person name="Huang Z."/>
            <person name="Berger S.L."/>
            <person name="Reinberg D."/>
            <person name="Wang J."/>
            <person name="Liebig J."/>
        </authorList>
    </citation>
    <scope>NUCLEOTIDE SEQUENCE [LARGE SCALE GENOMIC DNA]</scope>
    <source>
        <strain evidence="13">C129</strain>
    </source>
</reference>
<dbReference type="InterPro" id="IPR001628">
    <property type="entry name" value="Znf_hrmn_rcpt"/>
</dbReference>
<dbReference type="Proteomes" id="UP000000311">
    <property type="component" value="Unassembled WGS sequence"/>
</dbReference>
<keyword evidence="13" id="KW-1185">Reference proteome</keyword>
<evidence type="ECO:0000256" key="8">
    <source>
        <dbReference type="ARBA" id="ARBA00023170"/>
    </source>
</evidence>
<dbReference type="PANTHER" id="PTHR48092">
    <property type="entry name" value="KNIRPS-RELATED PROTEIN-RELATED"/>
    <property type="match status" value="1"/>
</dbReference>
<dbReference type="InParanoid" id="E2ASZ4"/>
<evidence type="ECO:0000256" key="2">
    <source>
        <dbReference type="ARBA" id="ARBA00022723"/>
    </source>
</evidence>
<dbReference type="GO" id="GO:0005634">
    <property type="term" value="C:nucleus"/>
    <property type="evidence" value="ECO:0007669"/>
    <property type="project" value="UniProtKB-SubCell"/>
</dbReference>
<dbReference type="STRING" id="104421.E2ASZ4"/>
<evidence type="ECO:0000256" key="9">
    <source>
        <dbReference type="ARBA" id="ARBA00023242"/>
    </source>
</evidence>
<evidence type="ECO:0000256" key="4">
    <source>
        <dbReference type="ARBA" id="ARBA00022833"/>
    </source>
</evidence>
<protein>
    <submittedName>
        <fullName evidence="12">Protein embryonic gonad</fullName>
    </submittedName>
</protein>
<accession>E2ASZ4</accession>
<evidence type="ECO:0000259" key="11">
    <source>
        <dbReference type="PROSITE" id="PS51030"/>
    </source>
</evidence>
<evidence type="ECO:0000313" key="13">
    <source>
        <dbReference type="Proteomes" id="UP000000311"/>
    </source>
</evidence>
<dbReference type="SUPFAM" id="SSF57716">
    <property type="entry name" value="Glucocorticoid receptor-like (DNA-binding domain)"/>
    <property type="match status" value="1"/>
</dbReference>
<dbReference type="Pfam" id="PF00105">
    <property type="entry name" value="zf-C4"/>
    <property type="match status" value="1"/>
</dbReference>
<feature type="compositionally biased region" description="Basic and acidic residues" evidence="10">
    <location>
        <begin position="275"/>
        <end position="292"/>
    </location>
</feature>